<dbReference type="Gene3D" id="2.20.28.10">
    <property type="match status" value="1"/>
</dbReference>
<feature type="domain" description="Rubrerythrin rubredoxin-like" evidence="1">
    <location>
        <begin position="21"/>
        <end position="47"/>
    </location>
</feature>
<gene>
    <name evidence="2" type="ORF">PITCH_A290019</name>
</gene>
<dbReference type="AlphaFoldDB" id="A0A445MYT3"/>
<accession>A0A445MYT3</accession>
<organism evidence="2">
    <name type="scientific">uncultured Desulfobacterium sp</name>
    <dbReference type="NCBI Taxonomy" id="201089"/>
    <lineage>
        <taxon>Bacteria</taxon>
        <taxon>Pseudomonadati</taxon>
        <taxon>Thermodesulfobacteriota</taxon>
        <taxon>Desulfobacteria</taxon>
        <taxon>Desulfobacterales</taxon>
        <taxon>Desulfobacteriaceae</taxon>
        <taxon>Desulfobacterium</taxon>
        <taxon>environmental samples</taxon>
    </lineage>
</organism>
<proteinExistence type="predicted"/>
<sequence>MEGREIKGYIAGKEDNKMTEWKCNKCGYILKADKPPDTCPSCKEKCEFVDISCYIPDCGSTGVDKRL</sequence>
<dbReference type="EMBL" id="OJIN01000169">
    <property type="protein sequence ID" value="SPD74635.1"/>
    <property type="molecule type" value="Genomic_DNA"/>
</dbReference>
<protein>
    <recommendedName>
        <fullName evidence="1">Rubrerythrin rubredoxin-like domain-containing protein</fullName>
    </recommendedName>
</protein>
<evidence type="ECO:0000259" key="1">
    <source>
        <dbReference type="Pfam" id="PF21349"/>
    </source>
</evidence>
<dbReference type="InterPro" id="IPR048574">
    <property type="entry name" value="RUBY_RBDX"/>
</dbReference>
<reference evidence="2" key="1">
    <citation type="submission" date="2018-01" db="EMBL/GenBank/DDBJ databases">
        <authorList>
            <person name="Regsiter A."/>
            <person name="William W."/>
        </authorList>
    </citation>
    <scope>NUCLEOTIDE SEQUENCE</scope>
    <source>
        <strain evidence="2">TRIP AH-1</strain>
    </source>
</reference>
<name>A0A445MYT3_9BACT</name>
<evidence type="ECO:0000313" key="2">
    <source>
        <dbReference type="EMBL" id="SPD74635.1"/>
    </source>
</evidence>
<dbReference type="Pfam" id="PF21349">
    <property type="entry name" value="RUBY_RBDX"/>
    <property type="match status" value="1"/>
</dbReference>
<dbReference type="SUPFAM" id="SSF57802">
    <property type="entry name" value="Rubredoxin-like"/>
    <property type="match status" value="1"/>
</dbReference>